<feature type="transmembrane region" description="Helical" evidence="7">
    <location>
        <begin position="161"/>
        <end position="183"/>
    </location>
</feature>
<dbReference type="InterPro" id="IPR000515">
    <property type="entry name" value="MetI-like"/>
</dbReference>
<dbReference type="EMBL" id="FTNC01000008">
    <property type="protein sequence ID" value="SIQ79425.1"/>
    <property type="molecule type" value="Genomic_DNA"/>
</dbReference>
<dbReference type="Pfam" id="PF00528">
    <property type="entry name" value="BPD_transp_1"/>
    <property type="match status" value="1"/>
</dbReference>
<feature type="transmembrane region" description="Helical" evidence="7">
    <location>
        <begin position="78"/>
        <end position="100"/>
    </location>
</feature>
<evidence type="ECO:0000256" key="1">
    <source>
        <dbReference type="ARBA" id="ARBA00004651"/>
    </source>
</evidence>
<gene>
    <name evidence="9" type="ORF">SAMN05421834_10862</name>
</gene>
<dbReference type="OrthoDB" id="9774308at2"/>
<evidence type="ECO:0000256" key="3">
    <source>
        <dbReference type="ARBA" id="ARBA00022475"/>
    </source>
</evidence>
<feature type="transmembrane region" description="Helical" evidence="7">
    <location>
        <begin position="112"/>
        <end position="131"/>
    </location>
</feature>
<name>A0A1N6VNL3_9FIRM</name>
<proteinExistence type="inferred from homology"/>
<feature type="transmembrane region" description="Helical" evidence="7">
    <location>
        <begin position="12"/>
        <end position="37"/>
    </location>
</feature>
<keyword evidence="10" id="KW-1185">Reference proteome</keyword>
<comment type="similarity">
    <text evidence="7">Belongs to the binding-protein-dependent transport system permease family.</text>
</comment>
<dbReference type="Proteomes" id="UP000185669">
    <property type="component" value="Unassembled WGS sequence"/>
</dbReference>
<evidence type="ECO:0000256" key="4">
    <source>
        <dbReference type="ARBA" id="ARBA00022692"/>
    </source>
</evidence>
<dbReference type="InterPro" id="IPR035906">
    <property type="entry name" value="MetI-like_sf"/>
</dbReference>
<evidence type="ECO:0000313" key="9">
    <source>
        <dbReference type="EMBL" id="SIQ79425.1"/>
    </source>
</evidence>
<dbReference type="SUPFAM" id="SSF161098">
    <property type="entry name" value="MetI-like"/>
    <property type="match status" value="1"/>
</dbReference>
<reference evidence="10" key="1">
    <citation type="submission" date="2017-01" db="EMBL/GenBank/DDBJ databases">
        <authorList>
            <person name="Varghese N."/>
            <person name="Submissions S."/>
        </authorList>
    </citation>
    <scope>NUCLEOTIDE SEQUENCE [LARGE SCALE GENOMIC DNA]</scope>
    <source>
        <strain evidence="10">ATCC 700103</strain>
    </source>
</reference>
<evidence type="ECO:0000256" key="2">
    <source>
        <dbReference type="ARBA" id="ARBA00022448"/>
    </source>
</evidence>
<dbReference type="PANTHER" id="PTHR43005:SF1">
    <property type="entry name" value="SPERMIDINE_PUTRESCINE TRANSPORT SYSTEM PERMEASE PROTEIN"/>
    <property type="match status" value="1"/>
</dbReference>
<evidence type="ECO:0000256" key="7">
    <source>
        <dbReference type="RuleBase" id="RU363032"/>
    </source>
</evidence>
<organism evidence="9 10">
    <name type="scientific">Halanaerobium kushneri</name>
    <dbReference type="NCBI Taxonomy" id="56779"/>
    <lineage>
        <taxon>Bacteria</taxon>
        <taxon>Bacillati</taxon>
        <taxon>Bacillota</taxon>
        <taxon>Clostridia</taxon>
        <taxon>Halanaerobiales</taxon>
        <taxon>Halanaerobiaceae</taxon>
        <taxon>Halanaerobium</taxon>
    </lineage>
</organism>
<feature type="transmembrane region" description="Helical" evidence="7">
    <location>
        <begin position="224"/>
        <end position="247"/>
    </location>
</feature>
<keyword evidence="6 7" id="KW-0472">Membrane</keyword>
<sequence length="297" mass="33803">MNFKNWMRKKGYLYVFLAPSIIFMGIFTAYPIIYNFIISLQDVNVMTLARPDKEFVGLENYINIITDSTFLVVFKNSVIFTLGSVFFQFIIGFALAMFLVKNFPLNNFVRGFIVVGWVIPPVVVGTVWKWLLNTDFGLINYFLSQFHLLTNNISWLTNPDMAMIGILIANIWLGIPFNMMLLIGGLTGLPQTVFEAAEIDGANWFQKLFFLTIPMLRQTISATLMLGIIYTFKVFALIWVMTGGGPVNATNVLPTWSYQLSFDFFNFSQGAVVANLMFLIMLVFSIVYINYIAGKED</sequence>
<feature type="transmembrane region" description="Helical" evidence="7">
    <location>
        <begin position="267"/>
        <end position="291"/>
    </location>
</feature>
<dbReference type="AlphaFoldDB" id="A0A1N6VNL3"/>
<dbReference type="SUPFAM" id="SSF160964">
    <property type="entry name" value="MalF N-terminal region-like"/>
    <property type="match status" value="1"/>
</dbReference>
<dbReference type="RefSeq" id="WP_084566122.1">
    <property type="nucleotide sequence ID" value="NZ_FTNC01000008.1"/>
</dbReference>
<evidence type="ECO:0000313" key="10">
    <source>
        <dbReference type="Proteomes" id="UP000185669"/>
    </source>
</evidence>
<dbReference type="GO" id="GO:0005886">
    <property type="term" value="C:plasma membrane"/>
    <property type="evidence" value="ECO:0007669"/>
    <property type="project" value="UniProtKB-SubCell"/>
</dbReference>
<feature type="domain" description="ABC transmembrane type-1" evidence="8">
    <location>
        <begin position="74"/>
        <end position="288"/>
    </location>
</feature>
<protein>
    <submittedName>
        <fullName evidence="9">Carbohydrate ABC transporter membrane protein 1, CUT1 family</fullName>
    </submittedName>
</protein>
<dbReference type="PROSITE" id="PS50928">
    <property type="entry name" value="ABC_TM1"/>
    <property type="match status" value="1"/>
</dbReference>
<dbReference type="STRING" id="56779.SAMN05421834_10862"/>
<dbReference type="CDD" id="cd06261">
    <property type="entry name" value="TM_PBP2"/>
    <property type="match status" value="1"/>
</dbReference>
<keyword evidence="2 7" id="KW-0813">Transport</keyword>
<keyword evidence="4 7" id="KW-0812">Transmembrane</keyword>
<keyword evidence="5 7" id="KW-1133">Transmembrane helix</keyword>
<dbReference type="GO" id="GO:0055085">
    <property type="term" value="P:transmembrane transport"/>
    <property type="evidence" value="ECO:0007669"/>
    <property type="project" value="InterPro"/>
</dbReference>
<evidence type="ECO:0000256" key="6">
    <source>
        <dbReference type="ARBA" id="ARBA00023136"/>
    </source>
</evidence>
<dbReference type="Gene3D" id="1.10.3720.10">
    <property type="entry name" value="MetI-like"/>
    <property type="match status" value="1"/>
</dbReference>
<evidence type="ECO:0000256" key="5">
    <source>
        <dbReference type="ARBA" id="ARBA00022989"/>
    </source>
</evidence>
<evidence type="ECO:0000259" key="8">
    <source>
        <dbReference type="PROSITE" id="PS50928"/>
    </source>
</evidence>
<comment type="subcellular location">
    <subcellularLocation>
        <location evidence="1 7">Cell membrane</location>
        <topology evidence="1 7">Multi-pass membrane protein</topology>
    </subcellularLocation>
</comment>
<accession>A0A1N6VNL3</accession>
<dbReference type="PANTHER" id="PTHR43005">
    <property type="entry name" value="BLR7065 PROTEIN"/>
    <property type="match status" value="1"/>
</dbReference>
<keyword evidence="3" id="KW-1003">Cell membrane</keyword>